<dbReference type="PANTHER" id="PTHR23180">
    <property type="entry name" value="CENTAURIN/ARF"/>
    <property type="match status" value="1"/>
</dbReference>
<dbReference type="Gene3D" id="1.10.220.150">
    <property type="entry name" value="Arf GTPase activating protein"/>
    <property type="match status" value="1"/>
</dbReference>
<dbReference type="CDD" id="cd08204">
    <property type="entry name" value="ArfGap"/>
    <property type="match status" value="1"/>
</dbReference>
<dbReference type="InterPro" id="IPR001164">
    <property type="entry name" value="ArfGAP_dom"/>
</dbReference>
<dbReference type="OrthoDB" id="10266696at2759"/>
<keyword evidence="4" id="KW-0040">ANK repeat</keyword>
<dbReference type="InterPro" id="IPR002110">
    <property type="entry name" value="Ankyrin_rpt"/>
</dbReference>
<dbReference type="PROSITE" id="PS50003">
    <property type="entry name" value="PH_DOMAIN"/>
    <property type="match status" value="1"/>
</dbReference>
<dbReference type="InterPro" id="IPR038508">
    <property type="entry name" value="ArfGAP_dom_sf"/>
</dbReference>
<evidence type="ECO:0000256" key="1">
    <source>
        <dbReference type="ARBA" id="ARBA00022723"/>
    </source>
</evidence>
<feature type="compositionally biased region" description="Gly residues" evidence="6">
    <location>
        <begin position="154"/>
        <end position="173"/>
    </location>
</feature>
<feature type="compositionally biased region" description="Gly residues" evidence="6">
    <location>
        <begin position="473"/>
        <end position="482"/>
    </location>
</feature>
<dbReference type="SMART" id="SM00105">
    <property type="entry name" value="ArfGap"/>
    <property type="match status" value="1"/>
</dbReference>
<dbReference type="RefSeq" id="XP_013890838.1">
    <property type="nucleotide sequence ID" value="XM_014035384.1"/>
</dbReference>
<dbReference type="SUPFAM" id="SSF57863">
    <property type="entry name" value="ArfGap/RecO-like zinc finger"/>
    <property type="match status" value="1"/>
</dbReference>
<dbReference type="AlphaFoldDB" id="A0A0D2K6K4"/>
<dbReference type="InterPro" id="IPR045258">
    <property type="entry name" value="ACAP1/2/3-like"/>
</dbReference>
<dbReference type="Gene3D" id="1.25.40.20">
    <property type="entry name" value="Ankyrin repeat-containing domain"/>
    <property type="match status" value="1"/>
</dbReference>
<feature type="domain" description="PH" evidence="7">
    <location>
        <begin position="1"/>
        <end position="64"/>
    </location>
</feature>
<dbReference type="PANTHER" id="PTHR23180:SF160">
    <property type="entry name" value="ADP-RIBOSYLATION FACTOR GTPASE-ACTIVATING PROTEIN EFFECTOR PROTEIN 1"/>
    <property type="match status" value="1"/>
</dbReference>
<dbReference type="PROSITE" id="PS50115">
    <property type="entry name" value="ARFGAP"/>
    <property type="match status" value="1"/>
</dbReference>
<dbReference type="Pfam" id="PF00169">
    <property type="entry name" value="PH"/>
    <property type="match status" value="1"/>
</dbReference>
<dbReference type="InterPro" id="IPR036770">
    <property type="entry name" value="Ankyrin_rpt-contain_sf"/>
</dbReference>
<feature type="compositionally biased region" description="Gly residues" evidence="6">
    <location>
        <begin position="117"/>
        <end position="129"/>
    </location>
</feature>
<dbReference type="GO" id="GO:0005096">
    <property type="term" value="F:GTPase activator activity"/>
    <property type="evidence" value="ECO:0007669"/>
    <property type="project" value="InterPro"/>
</dbReference>
<dbReference type="KEGG" id="mng:MNEG_16145"/>
<reference evidence="9 10" key="1">
    <citation type="journal article" date="2013" name="BMC Genomics">
        <title>Reconstruction of the lipid metabolism for the microalga Monoraphidium neglectum from its genome sequence reveals characteristics suitable for biofuel production.</title>
        <authorList>
            <person name="Bogen C."/>
            <person name="Al-Dilaimi A."/>
            <person name="Albersmeier A."/>
            <person name="Wichmann J."/>
            <person name="Grundmann M."/>
            <person name="Rupp O."/>
            <person name="Lauersen K.J."/>
            <person name="Blifernez-Klassen O."/>
            <person name="Kalinowski J."/>
            <person name="Goesmann A."/>
            <person name="Mussgnug J.H."/>
            <person name="Kruse O."/>
        </authorList>
    </citation>
    <scope>NUCLEOTIDE SEQUENCE [LARGE SCALE GENOMIC DNA]</scope>
    <source>
        <strain evidence="9 10">SAG 48.87</strain>
    </source>
</reference>
<evidence type="ECO:0000256" key="3">
    <source>
        <dbReference type="ARBA" id="ARBA00022833"/>
    </source>
</evidence>
<dbReference type="InterPro" id="IPR001849">
    <property type="entry name" value="PH_domain"/>
</dbReference>
<feature type="compositionally biased region" description="Acidic residues" evidence="6">
    <location>
        <begin position="333"/>
        <end position="343"/>
    </location>
</feature>
<evidence type="ECO:0000259" key="7">
    <source>
        <dbReference type="PROSITE" id="PS50003"/>
    </source>
</evidence>
<evidence type="ECO:0000256" key="5">
    <source>
        <dbReference type="PROSITE-ProRule" id="PRU00288"/>
    </source>
</evidence>
<keyword evidence="1" id="KW-0479">Metal-binding</keyword>
<dbReference type="PROSITE" id="PS50088">
    <property type="entry name" value="ANK_REPEAT"/>
    <property type="match status" value="1"/>
</dbReference>
<dbReference type="EMBL" id="KK106255">
    <property type="protein sequence ID" value="KIY91818.1"/>
    <property type="molecule type" value="Genomic_DNA"/>
</dbReference>
<evidence type="ECO:0000313" key="10">
    <source>
        <dbReference type="Proteomes" id="UP000054498"/>
    </source>
</evidence>
<dbReference type="STRING" id="145388.A0A0D2K6K4"/>
<dbReference type="Pfam" id="PF01412">
    <property type="entry name" value="ArfGap"/>
    <property type="match status" value="1"/>
</dbReference>
<dbReference type="PRINTS" id="PR00405">
    <property type="entry name" value="REVINTRACTNG"/>
</dbReference>
<keyword evidence="3" id="KW-0862">Zinc</keyword>
<dbReference type="PROSITE" id="PS50297">
    <property type="entry name" value="ANK_REP_REGION"/>
    <property type="match status" value="1"/>
</dbReference>
<dbReference type="GO" id="GO:0008270">
    <property type="term" value="F:zinc ion binding"/>
    <property type="evidence" value="ECO:0007669"/>
    <property type="project" value="UniProtKB-KW"/>
</dbReference>
<feature type="compositionally biased region" description="Gly residues" evidence="6">
    <location>
        <begin position="192"/>
        <end position="207"/>
    </location>
</feature>
<dbReference type="InterPro" id="IPR011993">
    <property type="entry name" value="PH-like_dom_sf"/>
</dbReference>
<evidence type="ECO:0000313" key="9">
    <source>
        <dbReference type="EMBL" id="KIY91818.1"/>
    </source>
</evidence>
<evidence type="ECO:0000256" key="6">
    <source>
        <dbReference type="SAM" id="MobiDB-lite"/>
    </source>
</evidence>
<organism evidence="9 10">
    <name type="scientific">Monoraphidium neglectum</name>
    <dbReference type="NCBI Taxonomy" id="145388"/>
    <lineage>
        <taxon>Eukaryota</taxon>
        <taxon>Viridiplantae</taxon>
        <taxon>Chlorophyta</taxon>
        <taxon>core chlorophytes</taxon>
        <taxon>Chlorophyceae</taxon>
        <taxon>CS clade</taxon>
        <taxon>Sphaeropleales</taxon>
        <taxon>Selenastraceae</taxon>
        <taxon>Monoraphidium</taxon>
    </lineage>
</organism>
<feature type="region of interest" description="Disordered" evidence="6">
    <location>
        <begin position="470"/>
        <end position="498"/>
    </location>
</feature>
<dbReference type="SUPFAM" id="SSF48403">
    <property type="entry name" value="Ankyrin repeat"/>
    <property type="match status" value="1"/>
</dbReference>
<name>A0A0D2K6K4_9CHLO</name>
<feature type="region of interest" description="Disordered" evidence="6">
    <location>
        <begin position="332"/>
        <end position="360"/>
    </location>
</feature>
<evidence type="ECO:0000256" key="4">
    <source>
        <dbReference type="PROSITE-ProRule" id="PRU00023"/>
    </source>
</evidence>
<evidence type="ECO:0000256" key="2">
    <source>
        <dbReference type="ARBA" id="ARBA00022771"/>
    </source>
</evidence>
<feature type="repeat" description="ANK" evidence="4">
    <location>
        <begin position="531"/>
        <end position="563"/>
    </location>
</feature>
<evidence type="ECO:0000259" key="8">
    <source>
        <dbReference type="PROSITE" id="PS50115"/>
    </source>
</evidence>
<accession>A0A0D2K6K4</accession>
<dbReference type="SUPFAM" id="SSF50729">
    <property type="entry name" value="PH domain-like"/>
    <property type="match status" value="1"/>
</dbReference>
<sequence length="584" mass="56832">MQLSRSVRPKNTLPLLTSTVKMDADDPAVRCAFRVVSPEGTYTLQAETEFERADWIAALQAVINCLLNGAIDMDALPRVPVRPTHSRTSSQADVVADFAAHAAASASGGAVAAHAGGRAGGGGGGGTSSGGFPLTPASSQPGTPLAGTLPGIPSGDGSGSEGDGGHGAAGGGDVLSHPRAPSRLGAASRVSGGTGAHGAAGGGGSGGTASSSGPLERLRQVAGNRRCADCGAQDPDWASLNLGVLLCIECSGVHRQLGVQVSKVRSCTLDVKVWEPAVIAVFQAVGNDASNKVWEAGMPASGAAAATAAGSAAAGGGGTEAAAARAADSWVWCDDDSGGEDEEGRAGGGARGPRGSASGRRQVMVDGDSLAAAAAAASSAAAAAAAPPKPAPTAPLSDKARFIQDKYVARAFVTPLPREQAASRLWDAVAGRDVRAALAALAAGADVAAAYRTPRAQRLVSDAAGRAAALDRGGSGSGGGASSHGTSSSGGRASGDGSGSGGIVAAAAAAWGRGGGGGGGGSTAEAHGVCGTVTVLHLAATLGDVALLEFLLQNGAACQHTDAHGRTALPNSMQSEVYARFILT</sequence>
<dbReference type="GeneID" id="25733876"/>
<dbReference type="InterPro" id="IPR037278">
    <property type="entry name" value="ARFGAP/RecO"/>
</dbReference>
<feature type="domain" description="Arf-GAP" evidence="8">
    <location>
        <begin position="212"/>
        <end position="296"/>
    </location>
</feature>
<dbReference type="Proteomes" id="UP000054498">
    <property type="component" value="Unassembled WGS sequence"/>
</dbReference>
<feature type="region of interest" description="Disordered" evidence="6">
    <location>
        <begin position="112"/>
        <end position="214"/>
    </location>
</feature>
<keyword evidence="10" id="KW-1185">Reference proteome</keyword>
<gene>
    <name evidence="9" type="ORF">MNEG_16145</name>
</gene>
<protein>
    <submittedName>
        <fullName evidence="9">ADP-ribosylation factor GTPase-activating protein AGD3</fullName>
    </submittedName>
</protein>
<dbReference type="Gene3D" id="2.30.29.30">
    <property type="entry name" value="Pleckstrin-homology domain (PH domain)/Phosphotyrosine-binding domain (PTB)"/>
    <property type="match status" value="1"/>
</dbReference>
<keyword evidence="2 5" id="KW-0863">Zinc-finger</keyword>
<proteinExistence type="predicted"/>